<dbReference type="PROSITE" id="PS51061">
    <property type="entry name" value="R3H"/>
    <property type="match status" value="1"/>
</dbReference>
<dbReference type="HAMAP" id="MF_00867">
    <property type="entry name" value="KhpB"/>
    <property type="match status" value="1"/>
</dbReference>
<dbReference type="GO" id="GO:0071555">
    <property type="term" value="P:cell wall organization"/>
    <property type="evidence" value="ECO:0007669"/>
    <property type="project" value="UniProtKB-KW"/>
</dbReference>
<dbReference type="Gene3D" id="3.30.300.20">
    <property type="match status" value="1"/>
</dbReference>
<protein>
    <recommendedName>
        <fullName evidence="6">RNA-binding protein KhpB</fullName>
    </recommendedName>
    <alternativeName>
        <fullName evidence="6">RNA-binding protein EloR</fullName>
    </alternativeName>
</protein>
<dbReference type="InterPro" id="IPR038008">
    <property type="entry name" value="Jag_KH"/>
</dbReference>
<dbReference type="SUPFAM" id="SSF82708">
    <property type="entry name" value="R3H domain"/>
    <property type="match status" value="1"/>
</dbReference>
<dbReference type="GO" id="GO:0009252">
    <property type="term" value="P:peptidoglycan biosynthetic process"/>
    <property type="evidence" value="ECO:0007669"/>
    <property type="project" value="UniProtKB-UniRule"/>
</dbReference>
<evidence type="ECO:0000313" key="8">
    <source>
        <dbReference type="EMBL" id="KNF07293.1"/>
    </source>
</evidence>
<reference evidence="9" key="1">
    <citation type="submission" date="2015-07" db="EMBL/GenBank/DDBJ databases">
        <title>Draft genome sequence of the purine-degrading Gottschalkia purinilyticum DSM 1384 (formerly Clostridium purinilyticum).</title>
        <authorList>
            <person name="Poehlein A."/>
            <person name="Schiel-Bengelsdorf B."/>
            <person name="Bengelsdorf F.R."/>
            <person name="Daniel R."/>
            <person name="Duerre P."/>
        </authorList>
    </citation>
    <scope>NUCLEOTIDE SEQUENCE [LARGE SCALE GENOMIC DNA]</scope>
    <source>
        <strain evidence="9">DSM 1384</strain>
    </source>
</reference>
<dbReference type="PANTHER" id="PTHR35800:SF1">
    <property type="entry name" value="RNA-BINDING PROTEIN KHPB"/>
    <property type="match status" value="1"/>
</dbReference>
<dbReference type="InterPro" id="IPR036867">
    <property type="entry name" value="R3H_dom_sf"/>
</dbReference>
<comment type="subunit">
    <text evidence="6">Forms a complex with KhpA.</text>
</comment>
<dbReference type="NCBIfam" id="NF041568">
    <property type="entry name" value="Jag_EloR"/>
    <property type="match status" value="1"/>
</dbReference>
<dbReference type="GO" id="GO:0008360">
    <property type="term" value="P:regulation of cell shape"/>
    <property type="evidence" value="ECO:0007669"/>
    <property type="project" value="UniProtKB-KW"/>
</dbReference>
<dbReference type="Gene3D" id="3.30.1370.50">
    <property type="entry name" value="R3H-like domain"/>
    <property type="match status" value="1"/>
</dbReference>
<comment type="subcellular location">
    <subcellularLocation>
        <location evidence="6">Cytoplasm</location>
    </subcellularLocation>
</comment>
<dbReference type="SMART" id="SM01245">
    <property type="entry name" value="Jag_N"/>
    <property type="match status" value="1"/>
</dbReference>
<dbReference type="GO" id="GO:0005737">
    <property type="term" value="C:cytoplasm"/>
    <property type="evidence" value="ECO:0007669"/>
    <property type="project" value="UniProtKB-SubCell"/>
</dbReference>
<dbReference type="InterPro" id="IPR034079">
    <property type="entry name" value="R3H_KhpB"/>
</dbReference>
<evidence type="ECO:0000256" key="4">
    <source>
        <dbReference type="ARBA" id="ARBA00023186"/>
    </source>
</evidence>
<evidence type="ECO:0000256" key="5">
    <source>
        <dbReference type="ARBA" id="ARBA00023316"/>
    </source>
</evidence>
<comment type="similarity">
    <text evidence="6">Belongs to the KhpB RNA-binding protein family.</text>
</comment>
<dbReference type="STRING" id="1503.CLPU_19c00290"/>
<keyword evidence="4 6" id="KW-0143">Chaperone</keyword>
<proteinExistence type="inferred from homology"/>
<dbReference type="Pfam" id="PF13083">
    <property type="entry name" value="KH_KhpA-B"/>
    <property type="match status" value="1"/>
</dbReference>
<feature type="domain" description="R3H" evidence="7">
    <location>
        <begin position="143"/>
        <end position="208"/>
    </location>
</feature>
<dbReference type="AlphaFoldDB" id="A0A0L0W6V9"/>
<dbReference type="InterPro" id="IPR001374">
    <property type="entry name" value="R3H_dom"/>
</dbReference>
<keyword evidence="3 6" id="KW-0133">Cell shape</keyword>
<dbReference type="InterPro" id="IPR038247">
    <property type="entry name" value="Jag_N_dom_sf"/>
</dbReference>
<keyword evidence="9" id="KW-1185">Reference proteome</keyword>
<evidence type="ECO:0000259" key="7">
    <source>
        <dbReference type="PROSITE" id="PS51061"/>
    </source>
</evidence>
<name>A0A0L0W6V9_GOTPU</name>
<comment type="function">
    <text evidence="6">A probable RNA chaperone. Forms a complex with KhpA which binds to cellular RNA and controls its expression. Plays a role in peptidoglycan (PG) homeostasis and cell length regulation.</text>
</comment>
<dbReference type="RefSeq" id="WP_050356378.1">
    <property type="nucleotide sequence ID" value="NZ_LGSS01000019.1"/>
</dbReference>
<dbReference type="InterPro" id="IPR032782">
    <property type="entry name" value="KhpB_N"/>
</dbReference>
<dbReference type="InterPro" id="IPR015946">
    <property type="entry name" value="KH_dom-like_a/b"/>
</dbReference>
<accession>A0A0L0W6V9</accession>
<dbReference type="Pfam" id="PF14804">
    <property type="entry name" value="Jag_N"/>
    <property type="match status" value="1"/>
</dbReference>
<evidence type="ECO:0000256" key="1">
    <source>
        <dbReference type="ARBA" id="ARBA00022490"/>
    </source>
</evidence>
<dbReference type="Proteomes" id="UP000037267">
    <property type="component" value="Unassembled WGS sequence"/>
</dbReference>
<comment type="domain">
    <text evidence="6">Has an N-terminal Jag-N domain and 2 RNA-binding domains (KH and R3H).</text>
</comment>
<dbReference type="OrthoDB" id="9794483at2"/>
<dbReference type="CDD" id="cd02644">
    <property type="entry name" value="R3H_jag"/>
    <property type="match status" value="1"/>
</dbReference>
<evidence type="ECO:0000256" key="6">
    <source>
        <dbReference type="HAMAP-Rule" id="MF_00867"/>
    </source>
</evidence>
<keyword evidence="1 6" id="KW-0963">Cytoplasm</keyword>
<evidence type="ECO:0000256" key="3">
    <source>
        <dbReference type="ARBA" id="ARBA00022960"/>
    </source>
</evidence>
<comment type="caution">
    <text evidence="8">The sequence shown here is derived from an EMBL/GenBank/DDBJ whole genome shotgun (WGS) entry which is preliminary data.</text>
</comment>
<gene>
    <name evidence="8" type="primary">jag</name>
    <name evidence="6" type="synonym">eloR</name>
    <name evidence="6" type="synonym">khpB</name>
    <name evidence="8" type="ORF">CLPU_19c00290</name>
</gene>
<dbReference type="EMBL" id="LGSS01000019">
    <property type="protein sequence ID" value="KNF07293.1"/>
    <property type="molecule type" value="Genomic_DNA"/>
</dbReference>
<evidence type="ECO:0000256" key="2">
    <source>
        <dbReference type="ARBA" id="ARBA00022884"/>
    </source>
</evidence>
<dbReference type="Gene3D" id="3.30.30.80">
    <property type="entry name" value="probable RNA-binding protein from clostridium symbiosum atcc 14940"/>
    <property type="match status" value="1"/>
</dbReference>
<dbReference type="SMART" id="SM00393">
    <property type="entry name" value="R3H"/>
    <property type="match status" value="1"/>
</dbReference>
<dbReference type="PANTHER" id="PTHR35800">
    <property type="entry name" value="PROTEIN JAG"/>
    <property type="match status" value="1"/>
</dbReference>
<evidence type="ECO:0000313" key="9">
    <source>
        <dbReference type="Proteomes" id="UP000037267"/>
    </source>
</evidence>
<sequence>MKSVVKTAKTVEDAINLALAELGVEREDISIEILEEPAKRFFGLMGNKDAKIKVTVTNDPITLSEKFLKEVFEKMNIKADANINRDGQDLFVDIININSVDKGIIIGKRGITLDSLQYLLSLMINKNREKYIRVLIDTENYREKREETLIKLAKKLARTVKTSRRPIRLEPMNPYERRIIHSALQNDSGIVTYSEGEEPFRRIVIQAK</sequence>
<dbReference type="CDD" id="cd02414">
    <property type="entry name" value="KH-II_Jag"/>
    <property type="match status" value="1"/>
</dbReference>
<dbReference type="Pfam" id="PF01424">
    <property type="entry name" value="R3H"/>
    <property type="match status" value="1"/>
</dbReference>
<feature type="region of interest" description="Jag_N domain" evidence="6">
    <location>
        <begin position="5"/>
        <end position="55"/>
    </location>
</feature>
<keyword evidence="2 6" id="KW-0694">RNA-binding</keyword>
<dbReference type="GO" id="GO:0003723">
    <property type="term" value="F:RNA binding"/>
    <property type="evidence" value="ECO:0007669"/>
    <property type="project" value="UniProtKB-UniRule"/>
</dbReference>
<keyword evidence="5 6" id="KW-0961">Cell wall biogenesis/degradation</keyword>
<dbReference type="PATRIC" id="fig|1503.3.peg.841"/>
<dbReference type="InterPro" id="IPR039247">
    <property type="entry name" value="KhpB"/>
</dbReference>
<organism evidence="8 9">
    <name type="scientific">Gottschalkia purinilytica</name>
    <name type="common">Clostridium purinilyticum</name>
    <dbReference type="NCBI Taxonomy" id="1503"/>
    <lineage>
        <taxon>Bacteria</taxon>
        <taxon>Bacillati</taxon>
        <taxon>Bacillota</taxon>
        <taxon>Tissierellia</taxon>
        <taxon>Tissierellales</taxon>
        <taxon>Gottschalkiaceae</taxon>
        <taxon>Gottschalkia</taxon>
    </lineage>
</organism>